<gene>
    <name evidence="3" type="ORF">NCTC11535_00309</name>
</gene>
<name>A0ABY1VLG6_9ACTO</name>
<dbReference type="Pfam" id="PF08887">
    <property type="entry name" value="GAD-like"/>
    <property type="match status" value="1"/>
</dbReference>
<protein>
    <submittedName>
        <fullName evidence="3">GAD-like domain</fullName>
    </submittedName>
</protein>
<reference evidence="3 4" key="1">
    <citation type="submission" date="2018-06" db="EMBL/GenBank/DDBJ databases">
        <authorList>
            <consortium name="Pathogen Informatics"/>
            <person name="Doyle S."/>
        </authorList>
    </citation>
    <scope>NUCLEOTIDE SEQUENCE [LARGE SCALE GENOMIC DNA]</scope>
    <source>
        <strain evidence="3 4">NCTC11535</strain>
    </source>
</reference>
<feature type="domain" description="GAD-related" evidence="1">
    <location>
        <begin position="54"/>
        <end position="143"/>
    </location>
</feature>
<dbReference type="InterPro" id="IPR014983">
    <property type="entry name" value="GAD-rel"/>
</dbReference>
<accession>A0ABY1VLG6</accession>
<dbReference type="InterPro" id="IPR015002">
    <property type="entry name" value="T6SS_Tdi1_C"/>
</dbReference>
<sequence>MSRDSVPLIPDPWDIIPVPEPQSLAEMDAKTDRLIDRGLLGPEGANLRPMGVGEAVSGEHIERFAPVLPRSIIHTWQRFGFEGFSGGAFWITDPLKWAPVVQDWLDPVMERLPFTDTWHCLARNAMGTMFLWGENTGSSLDIDPVYHEVIVDQLARRTFTQPGAPQRAGNAFFRGTAYLYAPAPDDEGGRPLPSQALERLGPLGVDEVYGFVLPVVLGGSLSVDNLRIVNAFTYLSLQAQQDEIAISDPVGGAWEQIAPIIGAEPTTGP</sequence>
<dbReference type="Pfam" id="PF08906">
    <property type="entry name" value="T6SS_Tdi1_C"/>
    <property type="match status" value="1"/>
</dbReference>
<feature type="domain" description="T6SS immunity protein Tdi1 C-terminal" evidence="2">
    <location>
        <begin position="191"/>
        <end position="240"/>
    </location>
</feature>
<dbReference type="EMBL" id="UAPQ01000001">
    <property type="protein sequence ID" value="SPT52658.1"/>
    <property type="molecule type" value="Genomic_DNA"/>
</dbReference>
<evidence type="ECO:0000313" key="4">
    <source>
        <dbReference type="Proteomes" id="UP000250006"/>
    </source>
</evidence>
<dbReference type="Proteomes" id="UP000250006">
    <property type="component" value="Unassembled WGS sequence"/>
</dbReference>
<evidence type="ECO:0000259" key="2">
    <source>
        <dbReference type="Pfam" id="PF08906"/>
    </source>
</evidence>
<dbReference type="RefSeq" id="WP_111835634.1">
    <property type="nucleotide sequence ID" value="NZ_UAPQ01000001.1"/>
</dbReference>
<proteinExistence type="predicted"/>
<keyword evidence="4" id="KW-1185">Reference proteome</keyword>
<organism evidence="3 4">
    <name type="scientific">Actinomyces bovis</name>
    <dbReference type="NCBI Taxonomy" id="1658"/>
    <lineage>
        <taxon>Bacteria</taxon>
        <taxon>Bacillati</taxon>
        <taxon>Actinomycetota</taxon>
        <taxon>Actinomycetes</taxon>
        <taxon>Actinomycetales</taxon>
        <taxon>Actinomycetaceae</taxon>
        <taxon>Actinomyces</taxon>
    </lineage>
</organism>
<comment type="caution">
    <text evidence="3">The sequence shown here is derived from an EMBL/GenBank/DDBJ whole genome shotgun (WGS) entry which is preliminary data.</text>
</comment>
<evidence type="ECO:0000259" key="1">
    <source>
        <dbReference type="Pfam" id="PF08887"/>
    </source>
</evidence>
<evidence type="ECO:0000313" key="3">
    <source>
        <dbReference type="EMBL" id="SPT52658.1"/>
    </source>
</evidence>